<evidence type="ECO:0000313" key="4">
    <source>
        <dbReference type="Proteomes" id="UP000823889"/>
    </source>
</evidence>
<dbReference type="EMBL" id="DWUQ01000116">
    <property type="protein sequence ID" value="HJD44521.1"/>
    <property type="molecule type" value="Genomic_DNA"/>
</dbReference>
<organism evidence="3 4">
    <name type="scientific">Candidatus Paenalcaligenes intestinipullorum</name>
    <dbReference type="NCBI Taxonomy" id="2838718"/>
    <lineage>
        <taxon>Bacteria</taxon>
        <taxon>Pseudomonadati</taxon>
        <taxon>Pseudomonadota</taxon>
        <taxon>Betaproteobacteria</taxon>
        <taxon>Burkholderiales</taxon>
        <taxon>Alcaligenaceae</taxon>
        <taxon>Paenalcaligenes</taxon>
    </lineage>
</organism>
<dbReference type="PANTHER" id="PTHR35936:SF17">
    <property type="entry name" value="ARGININE-BINDING EXTRACELLULAR PROTEIN ARTP"/>
    <property type="match status" value="1"/>
</dbReference>
<protein>
    <submittedName>
        <fullName evidence="3">ABC transporter substrate-binding protein</fullName>
    </submittedName>
</protein>
<reference evidence="3" key="2">
    <citation type="submission" date="2021-04" db="EMBL/GenBank/DDBJ databases">
        <authorList>
            <person name="Gilroy R."/>
        </authorList>
    </citation>
    <scope>NUCLEOTIDE SEQUENCE</scope>
    <source>
        <strain evidence="3">9264</strain>
    </source>
</reference>
<dbReference type="CDD" id="cd13623">
    <property type="entry name" value="PBP2_AA_hypothetical"/>
    <property type="match status" value="1"/>
</dbReference>
<dbReference type="AlphaFoldDB" id="A0A9D2U7X6"/>
<sequence>MSDFSDVLHNLAPTGELRVAINYGNPVLAQRHASDNFPQGVSADLAREIARRLGVVPRFISYDAAGKVFEGLDTNTWDLAFLAVDPVRAEKIAFTKPYVLIEGTYLVAESAPFQSVVDLDQDGLRIAVGKGAAYDLYLSRELKHASIERAATSPAAITLFVDRNLDAAAGVRQPLEAYAQTHSGYRVLDDAFTTIQQAVAVPKGRDLAQAWLENFVAEMKRTGFIEEALQRSGQTAATVAPE</sequence>
<dbReference type="Gene3D" id="3.40.190.10">
    <property type="entry name" value="Periplasmic binding protein-like II"/>
    <property type="match status" value="2"/>
</dbReference>
<evidence type="ECO:0000256" key="1">
    <source>
        <dbReference type="ARBA" id="ARBA00022729"/>
    </source>
</evidence>
<dbReference type="SMART" id="SM00062">
    <property type="entry name" value="PBPb"/>
    <property type="match status" value="1"/>
</dbReference>
<dbReference type="SUPFAM" id="SSF53850">
    <property type="entry name" value="Periplasmic binding protein-like II"/>
    <property type="match status" value="1"/>
</dbReference>
<dbReference type="PANTHER" id="PTHR35936">
    <property type="entry name" value="MEMBRANE-BOUND LYTIC MUREIN TRANSGLYCOSYLASE F"/>
    <property type="match status" value="1"/>
</dbReference>
<accession>A0A9D2U7X6</accession>
<dbReference type="Proteomes" id="UP000823889">
    <property type="component" value="Unassembled WGS sequence"/>
</dbReference>
<proteinExistence type="predicted"/>
<reference evidence="3" key="1">
    <citation type="journal article" date="2021" name="PeerJ">
        <title>Extensive microbial diversity within the chicken gut microbiome revealed by metagenomics and culture.</title>
        <authorList>
            <person name="Gilroy R."/>
            <person name="Ravi A."/>
            <person name="Getino M."/>
            <person name="Pursley I."/>
            <person name="Horton D.L."/>
            <person name="Alikhan N.F."/>
            <person name="Baker D."/>
            <person name="Gharbi K."/>
            <person name="Hall N."/>
            <person name="Watson M."/>
            <person name="Adriaenssens E.M."/>
            <person name="Foster-Nyarko E."/>
            <person name="Jarju S."/>
            <person name="Secka A."/>
            <person name="Antonio M."/>
            <person name="Oren A."/>
            <person name="Chaudhuri R.R."/>
            <person name="La Ragione R."/>
            <person name="Hildebrand F."/>
            <person name="Pallen M.J."/>
        </authorList>
    </citation>
    <scope>NUCLEOTIDE SEQUENCE</scope>
    <source>
        <strain evidence="3">9264</strain>
    </source>
</reference>
<keyword evidence="1" id="KW-0732">Signal</keyword>
<dbReference type="Pfam" id="PF00497">
    <property type="entry name" value="SBP_bac_3"/>
    <property type="match status" value="1"/>
</dbReference>
<evidence type="ECO:0000259" key="2">
    <source>
        <dbReference type="SMART" id="SM00062"/>
    </source>
</evidence>
<gene>
    <name evidence="3" type="ORF">H9906_05785</name>
</gene>
<name>A0A9D2U7X6_9BURK</name>
<comment type="caution">
    <text evidence="3">The sequence shown here is derived from an EMBL/GenBank/DDBJ whole genome shotgun (WGS) entry which is preliminary data.</text>
</comment>
<dbReference type="InterPro" id="IPR001638">
    <property type="entry name" value="Solute-binding_3/MltF_N"/>
</dbReference>
<feature type="domain" description="Solute-binding protein family 3/N-terminal" evidence="2">
    <location>
        <begin position="16"/>
        <end position="236"/>
    </location>
</feature>
<evidence type="ECO:0000313" key="3">
    <source>
        <dbReference type="EMBL" id="HJD44521.1"/>
    </source>
</evidence>